<dbReference type="InterPro" id="IPR050586">
    <property type="entry name" value="CPA3_Na-H_Antiporter_D"/>
</dbReference>
<proteinExistence type="inferred from homology"/>
<dbReference type="GO" id="GO:0008137">
    <property type="term" value="F:NADH dehydrogenase (ubiquinone) activity"/>
    <property type="evidence" value="ECO:0007669"/>
    <property type="project" value="InterPro"/>
</dbReference>
<feature type="transmembrane region" description="Helical" evidence="9">
    <location>
        <begin position="367"/>
        <end position="385"/>
    </location>
</feature>
<evidence type="ECO:0000256" key="4">
    <source>
        <dbReference type="ARBA" id="ARBA00022475"/>
    </source>
</evidence>
<dbReference type="OrthoDB" id="9811718at2"/>
<dbReference type="Proteomes" id="UP000266482">
    <property type="component" value="Unassembled WGS sequence"/>
</dbReference>
<evidence type="ECO:0000256" key="5">
    <source>
        <dbReference type="ARBA" id="ARBA00022692"/>
    </source>
</evidence>
<keyword evidence="5 8" id="KW-0812">Transmembrane</keyword>
<keyword evidence="12" id="KW-1185">Reference proteome</keyword>
<dbReference type="RefSeq" id="WP_119603009.1">
    <property type="nucleotide sequence ID" value="NZ_QXQA01000025.1"/>
</dbReference>
<dbReference type="InterPro" id="IPR001750">
    <property type="entry name" value="ND/Mrp_TM"/>
</dbReference>
<accession>A0A3A1UJK4</accession>
<feature type="transmembrane region" description="Helical" evidence="9">
    <location>
        <begin position="130"/>
        <end position="150"/>
    </location>
</feature>
<evidence type="ECO:0000313" key="11">
    <source>
        <dbReference type="EMBL" id="RIX47081.1"/>
    </source>
</evidence>
<keyword evidence="4" id="KW-1003">Cell membrane</keyword>
<protein>
    <submittedName>
        <fullName evidence="11">Na+/H+ antiporter subunit D</fullName>
    </submittedName>
</protein>
<evidence type="ECO:0000256" key="6">
    <source>
        <dbReference type="ARBA" id="ARBA00022989"/>
    </source>
</evidence>
<dbReference type="PANTHER" id="PTHR42703">
    <property type="entry name" value="NADH DEHYDROGENASE"/>
    <property type="match status" value="1"/>
</dbReference>
<evidence type="ECO:0000256" key="2">
    <source>
        <dbReference type="ARBA" id="ARBA00005346"/>
    </source>
</evidence>
<feature type="transmembrane region" description="Helical" evidence="9">
    <location>
        <begin position="299"/>
        <end position="317"/>
    </location>
</feature>
<dbReference type="EMBL" id="QXQA01000025">
    <property type="protein sequence ID" value="RIX47081.1"/>
    <property type="molecule type" value="Genomic_DNA"/>
</dbReference>
<keyword evidence="6 9" id="KW-1133">Transmembrane helix</keyword>
<dbReference type="NCBIfam" id="NF005818">
    <property type="entry name" value="PRK07691.1"/>
    <property type="match status" value="1"/>
</dbReference>
<keyword evidence="3" id="KW-0813">Transport</keyword>
<feature type="transmembrane region" description="Helical" evidence="9">
    <location>
        <begin position="69"/>
        <end position="95"/>
    </location>
</feature>
<keyword evidence="3" id="KW-0050">Antiport</keyword>
<feature type="transmembrane region" description="Helical" evidence="9">
    <location>
        <begin position="31"/>
        <end position="49"/>
    </location>
</feature>
<evidence type="ECO:0000256" key="8">
    <source>
        <dbReference type="RuleBase" id="RU000320"/>
    </source>
</evidence>
<dbReference type="AlphaFoldDB" id="A0A3A1UJK4"/>
<keyword evidence="7 9" id="KW-0472">Membrane</keyword>
<feature type="transmembrane region" description="Helical" evidence="9">
    <location>
        <begin position="6"/>
        <end position="24"/>
    </location>
</feature>
<feature type="transmembrane region" description="Helical" evidence="9">
    <location>
        <begin position="107"/>
        <end position="124"/>
    </location>
</feature>
<comment type="subcellular location">
    <subcellularLocation>
        <location evidence="1">Cell membrane</location>
        <topology evidence="1">Multi-pass membrane protein</topology>
    </subcellularLocation>
    <subcellularLocation>
        <location evidence="8">Membrane</location>
        <topology evidence="8">Multi-pass membrane protein</topology>
    </subcellularLocation>
</comment>
<reference evidence="11 12" key="1">
    <citation type="submission" date="2018-09" db="EMBL/GenBank/DDBJ databases">
        <title>Paenibacillus aracenensis nov. sp. isolated from a cave in southern Spain.</title>
        <authorList>
            <person name="Jurado V."/>
            <person name="Gutierrez-Patricio S."/>
            <person name="Gonzalez-Pimentel J.L."/>
            <person name="Miller A.Z."/>
            <person name="Laiz L."/>
            <person name="Saiz-Jimenez C."/>
        </authorList>
    </citation>
    <scope>NUCLEOTIDE SEQUENCE [LARGE SCALE GENOMIC DNA]</scope>
    <source>
        <strain evidence="11 12">DSM 22867</strain>
    </source>
</reference>
<comment type="caution">
    <text evidence="11">The sequence shown here is derived from an EMBL/GenBank/DDBJ whole genome shotgun (WGS) entry which is preliminary data.</text>
</comment>
<evidence type="ECO:0000259" key="10">
    <source>
        <dbReference type="Pfam" id="PF00361"/>
    </source>
</evidence>
<dbReference type="GO" id="GO:0042773">
    <property type="term" value="P:ATP synthesis coupled electron transport"/>
    <property type="evidence" value="ECO:0007669"/>
    <property type="project" value="InterPro"/>
</dbReference>
<gene>
    <name evidence="11" type="ORF">D3P08_25815</name>
</gene>
<feature type="transmembrane region" description="Helical" evidence="9">
    <location>
        <begin position="162"/>
        <end position="183"/>
    </location>
</feature>
<dbReference type="GO" id="GO:0005886">
    <property type="term" value="C:plasma membrane"/>
    <property type="evidence" value="ECO:0007669"/>
    <property type="project" value="UniProtKB-SubCell"/>
</dbReference>
<feature type="transmembrane region" description="Helical" evidence="9">
    <location>
        <begin position="405"/>
        <end position="426"/>
    </location>
</feature>
<feature type="transmembrane region" description="Helical" evidence="9">
    <location>
        <begin position="240"/>
        <end position="264"/>
    </location>
</feature>
<dbReference type="InterPro" id="IPR003918">
    <property type="entry name" value="NADH_UbQ_OxRdtase"/>
</dbReference>
<dbReference type="Pfam" id="PF00361">
    <property type="entry name" value="Proton_antipo_M"/>
    <property type="match status" value="1"/>
</dbReference>
<feature type="transmembrane region" description="Helical" evidence="9">
    <location>
        <begin position="460"/>
        <end position="481"/>
    </location>
</feature>
<feature type="domain" description="NADH:quinone oxidoreductase/Mrp antiporter transmembrane" evidence="10">
    <location>
        <begin position="128"/>
        <end position="416"/>
    </location>
</feature>
<feature type="transmembrane region" description="Helical" evidence="9">
    <location>
        <begin position="270"/>
        <end position="292"/>
    </location>
</feature>
<feature type="transmembrane region" description="Helical" evidence="9">
    <location>
        <begin position="203"/>
        <end position="228"/>
    </location>
</feature>
<evidence type="ECO:0000256" key="9">
    <source>
        <dbReference type="SAM" id="Phobius"/>
    </source>
</evidence>
<organism evidence="11 12">
    <name type="scientific">Paenibacillus nanensis</name>
    <dbReference type="NCBI Taxonomy" id="393251"/>
    <lineage>
        <taxon>Bacteria</taxon>
        <taxon>Bacillati</taxon>
        <taxon>Bacillota</taxon>
        <taxon>Bacilli</taxon>
        <taxon>Bacillales</taxon>
        <taxon>Paenibacillaceae</taxon>
        <taxon>Paenibacillus</taxon>
    </lineage>
</organism>
<sequence>MNNTLVLPLLIPLCTAVLLVFLKGRIMAQRWVSGLSGLLNAGVAALILYQVKTEGIQTLYMSGWVPPYGITFVADMMAALLVLTTSVIGWFCLIFSFRSIGEERESHYYYPLFQFLLVGVSGSFLTGDIFNLFVCFEVMLISSYALIVLGGTKLQLRESIKYMLINILSSALFVAAVAYLYGVTGALNMADLSVRVAEAGQGGVLNVIAILFMIVFALKAGLFLFFWLPGSYGAPPTAITAIFAALLTKVGLYALVRVFTLIFYHDHAVTHGWIGWMAGATMALGAFGALAYKDIPRILNYNIIISVGFIAFGLASANKDALDGAVFYLLHDMIAKALLFILGGMVISAAGTNKLSEMGGLIRRHPVLGWMFFATALAIAGIPPLSGFAGKLLIVRGGFEAEQYVLAALAVASSFIVLYSLIRMFMAAFWGEERTKASASVEDTGETSSTHASGGYRLRLLSGAGLLVLVIAMGIGAEWVLGFVTEAGETLTQPAIYIDAVLKE</sequence>
<dbReference type="NCBIfam" id="NF009306">
    <property type="entry name" value="PRK12663.1"/>
    <property type="match status" value="1"/>
</dbReference>
<dbReference type="PRINTS" id="PR01437">
    <property type="entry name" value="NUOXDRDTASE4"/>
</dbReference>
<evidence type="ECO:0000256" key="3">
    <source>
        <dbReference type="ARBA" id="ARBA00022449"/>
    </source>
</evidence>
<comment type="similarity">
    <text evidence="2">Belongs to the CPA3 antiporters (TC 2.A.63) subunit D family.</text>
</comment>
<dbReference type="GO" id="GO:0015297">
    <property type="term" value="F:antiporter activity"/>
    <property type="evidence" value="ECO:0007669"/>
    <property type="project" value="UniProtKB-KW"/>
</dbReference>
<evidence type="ECO:0000313" key="12">
    <source>
        <dbReference type="Proteomes" id="UP000266482"/>
    </source>
</evidence>
<evidence type="ECO:0000256" key="7">
    <source>
        <dbReference type="ARBA" id="ARBA00023136"/>
    </source>
</evidence>
<name>A0A3A1UJK4_9BACL</name>
<dbReference type="PANTHER" id="PTHR42703:SF1">
    <property type="entry name" value="NA(+)_H(+) ANTIPORTER SUBUNIT D1"/>
    <property type="match status" value="1"/>
</dbReference>
<evidence type="ECO:0000256" key="1">
    <source>
        <dbReference type="ARBA" id="ARBA00004651"/>
    </source>
</evidence>